<sequence>MIELRLRNVCTMEEANRVLPELIDKHNRLFAVAPQEAEPAYRPLPEVGHQARSLFLQNNKPDIFSEA</sequence>
<gene>
    <name evidence="1" type="ORF">BAA01_01110</name>
</gene>
<protein>
    <submittedName>
        <fullName evidence="1">Uncharacterized protein</fullName>
    </submittedName>
</protein>
<comment type="caution">
    <text evidence="1">The sequence shown here is derived from an EMBL/GenBank/DDBJ whole genome shotgun (WGS) entry which is preliminary data.</text>
</comment>
<name>A0A1Y3PM52_9BACI</name>
<proteinExistence type="predicted"/>
<dbReference type="EMBL" id="LZRT01000061">
    <property type="protein sequence ID" value="OUM88452.1"/>
    <property type="molecule type" value="Genomic_DNA"/>
</dbReference>
<evidence type="ECO:0000313" key="2">
    <source>
        <dbReference type="Proteomes" id="UP000196475"/>
    </source>
</evidence>
<dbReference type="AlphaFoldDB" id="A0A1Y3PM52"/>
<accession>A0A1Y3PM52</accession>
<organism evidence="1 2">
    <name type="scientific">Bacillus thermozeamaize</name>
    <dbReference type="NCBI Taxonomy" id="230954"/>
    <lineage>
        <taxon>Bacteria</taxon>
        <taxon>Bacillati</taxon>
        <taxon>Bacillota</taxon>
        <taxon>Bacilli</taxon>
        <taxon>Bacillales</taxon>
        <taxon>Bacillaceae</taxon>
        <taxon>Bacillus</taxon>
    </lineage>
</organism>
<evidence type="ECO:0000313" key="1">
    <source>
        <dbReference type="EMBL" id="OUM88452.1"/>
    </source>
</evidence>
<reference evidence="2" key="1">
    <citation type="submission" date="2016-06" db="EMBL/GenBank/DDBJ databases">
        <authorList>
            <person name="Nascimento L."/>
            <person name="Pereira R.V."/>
            <person name="Martins L.F."/>
            <person name="Quaggio R.B."/>
            <person name="Silva A.M."/>
            <person name="Setubal J.C."/>
        </authorList>
    </citation>
    <scope>NUCLEOTIDE SEQUENCE [LARGE SCALE GENOMIC DNA]</scope>
</reference>
<dbReference type="Proteomes" id="UP000196475">
    <property type="component" value="Unassembled WGS sequence"/>
</dbReference>